<evidence type="ECO:0000256" key="20">
    <source>
        <dbReference type="ARBA" id="ARBA00023303"/>
    </source>
</evidence>
<organism evidence="26 27">
    <name type="scientific">Saguinus oedipus</name>
    <name type="common">Cotton-top tamarin</name>
    <name type="synonym">Oedipomidas oedipus</name>
    <dbReference type="NCBI Taxonomy" id="9490"/>
    <lineage>
        <taxon>Eukaryota</taxon>
        <taxon>Metazoa</taxon>
        <taxon>Chordata</taxon>
        <taxon>Craniata</taxon>
        <taxon>Vertebrata</taxon>
        <taxon>Euteleostomi</taxon>
        <taxon>Mammalia</taxon>
        <taxon>Eutheria</taxon>
        <taxon>Euarchontoglires</taxon>
        <taxon>Primates</taxon>
        <taxon>Haplorrhini</taxon>
        <taxon>Platyrrhini</taxon>
        <taxon>Cebidae</taxon>
        <taxon>Callitrichinae</taxon>
        <taxon>Saguinus</taxon>
    </lineage>
</organism>
<evidence type="ECO:0000256" key="21">
    <source>
        <dbReference type="ARBA" id="ARBA00034100"/>
    </source>
</evidence>
<evidence type="ECO:0000256" key="8">
    <source>
        <dbReference type="ARBA" id="ARBA00022723"/>
    </source>
</evidence>
<keyword evidence="11" id="KW-0106">Calcium</keyword>
<dbReference type="Pfam" id="PF00023">
    <property type="entry name" value="Ank"/>
    <property type="match status" value="1"/>
</dbReference>
<evidence type="ECO:0000256" key="11">
    <source>
        <dbReference type="ARBA" id="ARBA00022837"/>
    </source>
</evidence>
<dbReference type="InterPro" id="IPR002110">
    <property type="entry name" value="Ankyrin_rpt"/>
</dbReference>
<comment type="subcellular location">
    <subcellularLocation>
        <location evidence="2">Cell membrane</location>
        <topology evidence="2">Multi-pass membrane protein</topology>
    </subcellularLocation>
    <subcellularLocation>
        <location evidence="1">Cell projection</location>
        <location evidence="1">Neuron projection</location>
    </subcellularLocation>
    <subcellularLocation>
        <location evidence="21">Postsynaptic cell membrane</location>
    </subcellularLocation>
</comment>
<keyword evidence="26" id="KW-0675">Receptor</keyword>
<keyword evidence="27" id="KW-1185">Reference proteome</keyword>
<reference evidence="26 27" key="1">
    <citation type="submission" date="2023-05" db="EMBL/GenBank/DDBJ databases">
        <title>B98-5 Cell Line De Novo Hybrid Assembly: An Optical Mapping Approach.</title>
        <authorList>
            <person name="Kananen K."/>
            <person name="Auerbach J.A."/>
            <person name="Kautto E."/>
            <person name="Blachly J.S."/>
        </authorList>
    </citation>
    <scope>NUCLEOTIDE SEQUENCE [LARGE SCALE GENOMIC DNA]</scope>
    <source>
        <strain evidence="26">B95-8</strain>
        <tissue evidence="26">Cell line</tissue>
    </source>
</reference>
<keyword evidence="7" id="KW-0107">Calcium channel</keyword>
<evidence type="ECO:0000256" key="3">
    <source>
        <dbReference type="ARBA" id="ARBA00022448"/>
    </source>
</evidence>
<evidence type="ECO:0000256" key="2">
    <source>
        <dbReference type="ARBA" id="ARBA00004651"/>
    </source>
</evidence>
<dbReference type="PROSITE" id="PS50297">
    <property type="entry name" value="ANK_REP_REGION"/>
    <property type="match status" value="1"/>
</dbReference>
<evidence type="ECO:0000256" key="18">
    <source>
        <dbReference type="ARBA" id="ARBA00023257"/>
    </source>
</evidence>
<feature type="repeat" description="ANK" evidence="24">
    <location>
        <begin position="164"/>
        <end position="196"/>
    </location>
</feature>
<keyword evidence="9" id="KW-0677">Repeat</keyword>
<dbReference type="SUPFAM" id="SSF48403">
    <property type="entry name" value="Ankyrin repeat"/>
    <property type="match status" value="1"/>
</dbReference>
<dbReference type="PRINTS" id="PR01768">
    <property type="entry name" value="TRPVRECEPTOR"/>
</dbReference>
<dbReference type="PANTHER" id="PTHR10582">
    <property type="entry name" value="TRANSIENT RECEPTOR POTENTIAL ION CHANNEL PROTEIN"/>
    <property type="match status" value="1"/>
</dbReference>
<keyword evidence="17" id="KW-0325">Glycoprotein</keyword>
<keyword evidence="16" id="KW-0406">Ion transport</keyword>
<evidence type="ECO:0000256" key="24">
    <source>
        <dbReference type="PROSITE-ProRule" id="PRU00023"/>
    </source>
</evidence>
<evidence type="ECO:0000256" key="13">
    <source>
        <dbReference type="ARBA" id="ARBA00023018"/>
    </source>
</evidence>
<keyword evidence="15" id="KW-0915">Sodium</keyword>
<evidence type="ECO:0000256" key="12">
    <source>
        <dbReference type="ARBA" id="ARBA00022860"/>
    </source>
</evidence>
<dbReference type="EMBL" id="JASSZA010000001">
    <property type="protein sequence ID" value="KAK2120906.1"/>
    <property type="molecule type" value="Genomic_DNA"/>
</dbReference>
<name>A0ABQ9WHX6_SAGOE</name>
<dbReference type="Proteomes" id="UP001266305">
    <property type="component" value="Unassembled WGS sequence"/>
</dbReference>
<comment type="catalytic activity">
    <reaction evidence="22">
        <text>K(+)(in) = K(+)(out)</text>
        <dbReference type="Rhea" id="RHEA:29463"/>
        <dbReference type="ChEBI" id="CHEBI:29103"/>
    </reaction>
</comment>
<evidence type="ECO:0000313" key="26">
    <source>
        <dbReference type="EMBL" id="KAK2120906.1"/>
    </source>
</evidence>
<keyword evidence="18" id="KW-0472">Membrane</keyword>
<evidence type="ECO:0000256" key="23">
    <source>
        <dbReference type="ARBA" id="ARBA00036239"/>
    </source>
</evidence>
<keyword evidence="19" id="KW-0966">Cell projection</keyword>
<proteinExistence type="predicted"/>
<keyword evidence="4" id="KW-1003">Cell membrane</keyword>
<comment type="caution">
    <text evidence="26">The sequence shown here is derived from an EMBL/GenBank/DDBJ whole genome shotgun (WGS) entry which is preliminary data.</text>
</comment>
<feature type="region of interest" description="Disordered" evidence="25">
    <location>
        <begin position="17"/>
        <end position="38"/>
    </location>
</feature>
<dbReference type="InterPro" id="IPR008347">
    <property type="entry name" value="TrpV1-4"/>
</dbReference>
<evidence type="ECO:0000256" key="9">
    <source>
        <dbReference type="ARBA" id="ARBA00022737"/>
    </source>
</evidence>
<keyword evidence="8" id="KW-0479">Metal-binding</keyword>
<evidence type="ECO:0000256" key="1">
    <source>
        <dbReference type="ARBA" id="ARBA00004487"/>
    </source>
</evidence>
<keyword evidence="14 24" id="KW-0040">ANK repeat</keyword>
<keyword evidence="3" id="KW-0813">Transport</keyword>
<dbReference type="PROSITE" id="PS50088">
    <property type="entry name" value="ANK_REPEAT"/>
    <property type="match status" value="1"/>
</dbReference>
<protein>
    <submittedName>
        <fullName evidence="26">Transient receptor putative cation channel sub V member 1</fullName>
    </submittedName>
</protein>
<accession>A0ABQ9WHX6</accession>
<evidence type="ECO:0000256" key="14">
    <source>
        <dbReference type="ARBA" id="ARBA00023043"/>
    </source>
</evidence>
<evidence type="ECO:0000256" key="19">
    <source>
        <dbReference type="ARBA" id="ARBA00023273"/>
    </source>
</evidence>
<dbReference type="InterPro" id="IPR024862">
    <property type="entry name" value="TRPV"/>
</dbReference>
<keyword evidence="5" id="KW-0597">Phosphoprotein</keyword>
<gene>
    <name evidence="26" type="primary">TRPV1_1</name>
    <name evidence="26" type="ORF">P7K49_002292</name>
</gene>
<keyword evidence="6" id="KW-0109">Calcium transport</keyword>
<evidence type="ECO:0000256" key="4">
    <source>
        <dbReference type="ARBA" id="ARBA00022475"/>
    </source>
</evidence>
<dbReference type="SMART" id="SM00248">
    <property type="entry name" value="ANK"/>
    <property type="match status" value="2"/>
</dbReference>
<evidence type="ECO:0000256" key="15">
    <source>
        <dbReference type="ARBA" id="ARBA00023053"/>
    </source>
</evidence>
<keyword evidence="18" id="KW-0628">Postsynaptic cell membrane</keyword>
<evidence type="ECO:0000256" key="25">
    <source>
        <dbReference type="SAM" id="MobiDB-lite"/>
    </source>
</evidence>
<keyword evidence="10" id="KW-0547">Nucleotide-binding</keyword>
<keyword evidence="13" id="KW-0770">Synapse</keyword>
<evidence type="ECO:0000256" key="6">
    <source>
        <dbReference type="ARBA" id="ARBA00022568"/>
    </source>
</evidence>
<dbReference type="InterPro" id="IPR036770">
    <property type="entry name" value="Ankyrin_rpt-contain_sf"/>
</dbReference>
<evidence type="ECO:0000313" key="27">
    <source>
        <dbReference type="Proteomes" id="UP001266305"/>
    </source>
</evidence>
<dbReference type="PANTHER" id="PTHR10582:SF17">
    <property type="entry name" value="TRANSIENT RECEPTOR POTENTIAL CATION CHANNEL SUBFAMILY V MEMBER 1"/>
    <property type="match status" value="1"/>
</dbReference>
<dbReference type="Gene3D" id="1.25.40.20">
    <property type="entry name" value="Ankyrin repeat-containing domain"/>
    <property type="match status" value="1"/>
</dbReference>
<evidence type="ECO:0000256" key="22">
    <source>
        <dbReference type="ARBA" id="ARBA00034430"/>
    </source>
</evidence>
<evidence type="ECO:0000256" key="7">
    <source>
        <dbReference type="ARBA" id="ARBA00022673"/>
    </source>
</evidence>
<evidence type="ECO:0000256" key="17">
    <source>
        <dbReference type="ARBA" id="ARBA00023180"/>
    </source>
</evidence>
<evidence type="ECO:0000256" key="10">
    <source>
        <dbReference type="ARBA" id="ARBA00022741"/>
    </source>
</evidence>
<keyword evidence="12" id="KW-0112">Calmodulin-binding</keyword>
<sequence length="349" mass="38464">MLKHSIYKRHFWNKRLRRHNQVRGDPPSNSNEKEGLQLPQDYVTAGTEKTLRLYDRRSIFEAVAQNNCQELESLLLFLQKSKKHLIDSEFKGGPSMGSGEGPSPSWPDLPSLCLSDLEMGKTWKAMLNLHSGKNDNIPLLLEISRQTDSLKEFVNASYTDSYYRGQTALHITIERRNMALVTLLVENGADIQAAANGDFFRKTEGWLGFYFGELPLSLATCTNQMGIMKFLLQNSWQLADISARDSVGNTVLHALVEVADNTANNTKFMTSMYNVLPILGAQLHPTPKLEELTNKKGMTPLALAAGTGKIGAEGVQPRLLRCGDGGMGGDCGLTTKAGITLCTCGTLIL</sequence>
<evidence type="ECO:0000256" key="16">
    <source>
        <dbReference type="ARBA" id="ARBA00023065"/>
    </source>
</evidence>
<evidence type="ECO:0000256" key="5">
    <source>
        <dbReference type="ARBA" id="ARBA00022553"/>
    </source>
</evidence>
<keyword evidence="20" id="KW-0407">Ion channel</keyword>
<comment type="catalytic activity">
    <reaction evidence="23">
        <text>Na(+)(in) = Na(+)(out)</text>
        <dbReference type="Rhea" id="RHEA:34963"/>
        <dbReference type="ChEBI" id="CHEBI:29101"/>
    </reaction>
</comment>